<feature type="compositionally biased region" description="Low complexity" evidence="1">
    <location>
        <begin position="34"/>
        <end position="44"/>
    </location>
</feature>
<gene>
    <name evidence="2" type="ORF">ACFFX0_01830</name>
</gene>
<proteinExistence type="predicted"/>
<keyword evidence="3" id="KW-1185">Reference proteome</keyword>
<organism evidence="2 3">
    <name type="scientific">Citricoccus parietis</name>
    <dbReference type="NCBI Taxonomy" id="592307"/>
    <lineage>
        <taxon>Bacteria</taxon>
        <taxon>Bacillati</taxon>
        <taxon>Actinomycetota</taxon>
        <taxon>Actinomycetes</taxon>
        <taxon>Micrococcales</taxon>
        <taxon>Micrococcaceae</taxon>
        <taxon>Citricoccus</taxon>
    </lineage>
</organism>
<dbReference type="Proteomes" id="UP001589575">
    <property type="component" value="Unassembled WGS sequence"/>
</dbReference>
<feature type="region of interest" description="Disordered" evidence="1">
    <location>
        <begin position="14"/>
        <end position="95"/>
    </location>
</feature>
<evidence type="ECO:0000313" key="3">
    <source>
        <dbReference type="Proteomes" id="UP001589575"/>
    </source>
</evidence>
<reference evidence="2 3" key="1">
    <citation type="submission" date="2024-09" db="EMBL/GenBank/DDBJ databases">
        <authorList>
            <person name="Sun Q."/>
            <person name="Mori K."/>
        </authorList>
    </citation>
    <scope>NUCLEOTIDE SEQUENCE [LARGE SCALE GENOMIC DNA]</scope>
    <source>
        <strain evidence="2 3">CCM 7609</strain>
    </source>
</reference>
<sequence length="95" mass="10484">MWMKRDDAGVVRELVESRPVRRGPGWPPSRDSRPASPRASARSGPGRRDSAACRRPQTGCRRAGPRRSRRCVPGSCHSGPPARWAGWRRGPCAGR</sequence>
<name>A0ABV5FTK4_9MICC</name>
<evidence type="ECO:0000256" key="1">
    <source>
        <dbReference type="SAM" id="MobiDB-lite"/>
    </source>
</evidence>
<dbReference type="EMBL" id="JBHMFI010000001">
    <property type="protein sequence ID" value="MFB9070002.1"/>
    <property type="molecule type" value="Genomic_DNA"/>
</dbReference>
<comment type="caution">
    <text evidence="2">The sequence shown here is derived from an EMBL/GenBank/DDBJ whole genome shotgun (WGS) entry which is preliminary data.</text>
</comment>
<protein>
    <submittedName>
        <fullName evidence="2">Uncharacterized protein</fullName>
    </submittedName>
</protein>
<accession>A0ABV5FTK4</accession>
<evidence type="ECO:0000313" key="2">
    <source>
        <dbReference type="EMBL" id="MFB9070002.1"/>
    </source>
</evidence>